<evidence type="ECO:0000259" key="6">
    <source>
        <dbReference type="Pfam" id="PF00561"/>
    </source>
</evidence>
<organism evidence="8 9">
    <name type="scientific">Nocardioides panacihumi</name>
    <dbReference type="NCBI Taxonomy" id="400774"/>
    <lineage>
        <taxon>Bacteria</taxon>
        <taxon>Bacillati</taxon>
        <taxon>Actinomycetota</taxon>
        <taxon>Actinomycetes</taxon>
        <taxon>Propionibacteriales</taxon>
        <taxon>Nocardioidaceae</taxon>
        <taxon>Nocardioides</taxon>
    </lineage>
</organism>
<dbReference type="RefSeq" id="WP_344044136.1">
    <property type="nucleotide sequence ID" value="NZ_BAAAPB010000001.1"/>
</dbReference>
<proteinExistence type="inferred from homology"/>
<feature type="compositionally biased region" description="Low complexity" evidence="4">
    <location>
        <begin position="510"/>
        <end position="523"/>
    </location>
</feature>
<evidence type="ECO:0000256" key="2">
    <source>
        <dbReference type="ARBA" id="ARBA00022729"/>
    </source>
</evidence>
<feature type="signal peptide" evidence="5">
    <location>
        <begin position="1"/>
        <end position="25"/>
    </location>
</feature>
<dbReference type="InterPro" id="IPR029058">
    <property type="entry name" value="AB_hydrolase_fold"/>
</dbReference>
<evidence type="ECO:0000256" key="5">
    <source>
        <dbReference type="SAM" id="SignalP"/>
    </source>
</evidence>
<dbReference type="PANTHER" id="PTHR43248:SF29">
    <property type="entry name" value="TRIPEPTIDYL AMINOPEPTIDASE"/>
    <property type="match status" value="1"/>
</dbReference>
<reference evidence="8 9" key="1">
    <citation type="journal article" date="2019" name="Int. J. Syst. Evol. Microbiol.">
        <title>The Global Catalogue of Microorganisms (GCM) 10K type strain sequencing project: providing services to taxonomists for standard genome sequencing and annotation.</title>
        <authorList>
            <consortium name="The Broad Institute Genomics Platform"/>
            <consortium name="The Broad Institute Genome Sequencing Center for Infectious Disease"/>
            <person name="Wu L."/>
            <person name="Ma J."/>
        </authorList>
    </citation>
    <scope>NUCLEOTIDE SEQUENCE [LARGE SCALE GENOMIC DNA]</scope>
    <source>
        <strain evidence="8 9">JCM 15309</strain>
    </source>
</reference>
<dbReference type="Pfam" id="PF00561">
    <property type="entry name" value="Abhydrolase_1"/>
    <property type="match status" value="1"/>
</dbReference>
<sequence length="543" mass="57440">MRRVLSVVAAAVLVSSALATASAQARTAGNPGTGSSGHHTPGTPAYTPPPIAWGTCPTTSLRNAGAQCGYLTVPLDYADPAGQKIQLYVSRIAHKTSDAAAQGPMLVNPGGPGGSGLGLARLGQFVPNHGGDPYDWIGFDPRGVGRSIPSLSCDPSYFAPGRPAYEPGPGIKQFWLDKAAGYAADCATAGGALLDHDRTTDWVNDMESIRKALGASQINYYGFSYGTYLGQVYATLHPDRVRRFVLDGVIGASQAWYELNLAQEKQFDPNINTFFDWVAKNDASYGLGTDGKAVRQIYYDTLADLTAHPQADFGASDWNDVFVGAAYYVFDWDTYAHVLAAAAHGDLAPAKEAYGAPGDATYASYLAVECTDAPWPSWKKQEHDAYKIASSAPFLAWNNTWYNAPCLTWAAPSARPVKVDGKSVPPILMIEETNDAATPFAGALEARRQFPRSVMIEGVGGTTHAGSLSGVACTDDKIADYLLTGNLPKRRPGNRSDVQCDPVPPPTPTPVAGAAVAAPSGASTHDRLGSLRKVITEAAMPQP</sequence>
<feature type="chain" id="PRO_5045706787" evidence="5">
    <location>
        <begin position="26"/>
        <end position="543"/>
    </location>
</feature>
<comment type="caution">
    <text evidence="8">The sequence shown here is derived from an EMBL/GenBank/DDBJ whole genome shotgun (WGS) entry which is preliminary data.</text>
</comment>
<gene>
    <name evidence="8" type="ORF">GCM10009798_15710</name>
</gene>
<protein>
    <submittedName>
        <fullName evidence="8">Alpha/beta hydrolase</fullName>
    </submittedName>
</protein>
<feature type="region of interest" description="Disordered" evidence="4">
    <location>
        <begin position="488"/>
        <end position="525"/>
    </location>
</feature>
<dbReference type="PANTHER" id="PTHR43248">
    <property type="entry name" value="2-SUCCINYL-6-HYDROXY-2,4-CYCLOHEXADIENE-1-CARBOXYLATE SYNTHASE"/>
    <property type="match status" value="1"/>
</dbReference>
<feature type="domain" description="AB hydrolase-1" evidence="6">
    <location>
        <begin position="104"/>
        <end position="282"/>
    </location>
</feature>
<evidence type="ECO:0000256" key="4">
    <source>
        <dbReference type="SAM" id="MobiDB-lite"/>
    </source>
</evidence>
<evidence type="ECO:0000259" key="7">
    <source>
        <dbReference type="Pfam" id="PF08386"/>
    </source>
</evidence>
<feature type="domain" description="Peptidase S33 tripeptidyl aminopeptidase-like C-terminal" evidence="7">
    <location>
        <begin position="394"/>
        <end position="490"/>
    </location>
</feature>
<evidence type="ECO:0000313" key="9">
    <source>
        <dbReference type="Proteomes" id="UP001500571"/>
    </source>
</evidence>
<dbReference type="Pfam" id="PF08386">
    <property type="entry name" value="Abhydrolase_4"/>
    <property type="match status" value="1"/>
</dbReference>
<evidence type="ECO:0000256" key="3">
    <source>
        <dbReference type="ARBA" id="ARBA00022801"/>
    </source>
</evidence>
<evidence type="ECO:0000256" key="1">
    <source>
        <dbReference type="ARBA" id="ARBA00010088"/>
    </source>
</evidence>
<evidence type="ECO:0000313" key="8">
    <source>
        <dbReference type="EMBL" id="GAA1957178.1"/>
    </source>
</evidence>
<accession>A0ABN2QRP0</accession>
<keyword evidence="3 8" id="KW-0378">Hydrolase</keyword>
<keyword evidence="9" id="KW-1185">Reference proteome</keyword>
<dbReference type="Proteomes" id="UP001500571">
    <property type="component" value="Unassembled WGS sequence"/>
</dbReference>
<dbReference type="InterPro" id="IPR051601">
    <property type="entry name" value="Serine_prot/Carboxylest_S33"/>
</dbReference>
<keyword evidence="2 5" id="KW-0732">Signal</keyword>
<dbReference type="EMBL" id="BAAAPB010000001">
    <property type="protein sequence ID" value="GAA1957178.1"/>
    <property type="molecule type" value="Genomic_DNA"/>
</dbReference>
<dbReference type="InterPro" id="IPR013595">
    <property type="entry name" value="Pept_S33_TAP-like_C"/>
</dbReference>
<dbReference type="SUPFAM" id="SSF53474">
    <property type="entry name" value="alpha/beta-Hydrolases"/>
    <property type="match status" value="1"/>
</dbReference>
<feature type="region of interest" description="Disordered" evidence="4">
    <location>
        <begin position="25"/>
        <end position="48"/>
    </location>
</feature>
<name>A0ABN2QRP0_9ACTN</name>
<dbReference type="Gene3D" id="3.40.50.1820">
    <property type="entry name" value="alpha/beta hydrolase"/>
    <property type="match status" value="1"/>
</dbReference>
<comment type="similarity">
    <text evidence="1">Belongs to the peptidase S33 family.</text>
</comment>
<dbReference type="GO" id="GO:0016787">
    <property type="term" value="F:hydrolase activity"/>
    <property type="evidence" value="ECO:0007669"/>
    <property type="project" value="UniProtKB-KW"/>
</dbReference>
<dbReference type="InterPro" id="IPR000073">
    <property type="entry name" value="AB_hydrolase_1"/>
</dbReference>